<sequence>MRPKTFKIEILSAPIVTFSVLIFTAFTFDIWARILGFRRPNWSFLNILTVQMGGSIAHRGPMKLSEKIFQMSIYIATFIVVTVGTDYVLQNFVSIPTLTEVRTIQALADLDIDLIVDHTTHEDFRPERYL</sequence>
<evidence type="ECO:0000313" key="1">
    <source>
        <dbReference type="EMBL" id="KAJ8674020.1"/>
    </source>
</evidence>
<dbReference type="EMBL" id="CM056743">
    <property type="protein sequence ID" value="KAJ8674020.1"/>
    <property type="molecule type" value="Genomic_DNA"/>
</dbReference>
<comment type="caution">
    <text evidence="1">The sequence shown here is derived from an EMBL/GenBank/DDBJ whole genome shotgun (WGS) entry which is preliminary data.</text>
</comment>
<organism evidence="1 2">
    <name type="scientific">Eretmocerus hayati</name>
    <dbReference type="NCBI Taxonomy" id="131215"/>
    <lineage>
        <taxon>Eukaryota</taxon>
        <taxon>Metazoa</taxon>
        <taxon>Ecdysozoa</taxon>
        <taxon>Arthropoda</taxon>
        <taxon>Hexapoda</taxon>
        <taxon>Insecta</taxon>
        <taxon>Pterygota</taxon>
        <taxon>Neoptera</taxon>
        <taxon>Endopterygota</taxon>
        <taxon>Hymenoptera</taxon>
        <taxon>Apocrita</taxon>
        <taxon>Proctotrupomorpha</taxon>
        <taxon>Chalcidoidea</taxon>
        <taxon>Aphelinidae</taxon>
        <taxon>Aphelininae</taxon>
        <taxon>Eretmocerus</taxon>
    </lineage>
</organism>
<reference evidence="1" key="1">
    <citation type="submission" date="2023-04" db="EMBL/GenBank/DDBJ databases">
        <title>A chromosome-level genome assembly of the parasitoid wasp Eretmocerus hayati.</title>
        <authorList>
            <person name="Zhong Y."/>
            <person name="Liu S."/>
            <person name="Liu Y."/>
        </authorList>
    </citation>
    <scope>NUCLEOTIDE SEQUENCE</scope>
    <source>
        <strain evidence="1">ZJU_SS_LIU_2023</strain>
    </source>
</reference>
<proteinExistence type="predicted"/>
<accession>A0ACC2NRY1</accession>
<protein>
    <submittedName>
        <fullName evidence="1">Uncharacterized protein</fullName>
    </submittedName>
</protein>
<name>A0ACC2NRY1_9HYME</name>
<evidence type="ECO:0000313" key="2">
    <source>
        <dbReference type="Proteomes" id="UP001239111"/>
    </source>
</evidence>
<dbReference type="Proteomes" id="UP001239111">
    <property type="component" value="Chromosome 3"/>
</dbReference>
<gene>
    <name evidence="1" type="ORF">QAD02_005282</name>
</gene>
<keyword evidence="2" id="KW-1185">Reference proteome</keyword>